<feature type="compositionally biased region" description="Basic residues" evidence="1">
    <location>
        <begin position="199"/>
        <end position="213"/>
    </location>
</feature>
<name>N1Q5C0_DOTSN</name>
<accession>N1Q5C0</accession>
<evidence type="ECO:0000313" key="3">
    <source>
        <dbReference type="Proteomes" id="UP000016933"/>
    </source>
</evidence>
<sequence>MAVRAKHDRLASSTRLDIVTTMLGQRRSAVDTSKQNARMYGQRHDSLLSPINDRYSQRLAEQVPQRHDIIPRSSRKPVASRYESPAREKEPPAMPSPAVEKRPEASTPTTTKACSPRSSPPSKLNLQGSNGFTALPSPDLKQRICDTGADSTATIIQVPLDNREPIPPTPTTPWTMGNKPSSISGGSPTPDDESSHSVVHTHTRRSSKQHVSRKGSLGNVFKRIDSKSPLPRDMTNSVMSVFHPGGTHKKSDSCAGDDDGADESATTNTFMDQPDHDGQHPNSKVNSTSTTTMTESRAELPYVQAIFISMERTTPRTCLLFPRPKTKFFRQRCLHLHLCRKTAHISMA</sequence>
<proteinExistence type="predicted"/>
<keyword evidence="3" id="KW-1185">Reference proteome</keyword>
<reference evidence="2 3" key="2">
    <citation type="journal article" date="2012" name="PLoS Pathog.">
        <title>Diverse lifestyles and strategies of plant pathogenesis encoded in the genomes of eighteen Dothideomycetes fungi.</title>
        <authorList>
            <person name="Ohm R.A."/>
            <person name="Feau N."/>
            <person name="Henrissat B."/>
            <person name="Schoch C.L."/>
            <person name="Horwitz B.A."/>
            <person name="Barry K.W."/>
            <person name="Condon B.J."/>
            <person name="Copeland A.C."/>
            <person name="Dhillon B."/>
            <person name="Glaser F."/>
            <person name="Hesse C.N."/>
            <person name="Kosti I."/>
            <person name="LaButti K."/>
            <person name="Lindquist E.A."/>
            <person name="Lucas S."/>
            <person name="Salamov A.A."/>
            <person name="Bradshaw R.E."/>
            <person name="Ciuffetti L."/>
            <person name="Hamelin R.C."/>
            <person name="Kema G.H.J."/>
            <person name="Lawrence C."/>
            <person name="Scott J.A."/>
            <person name="Spatafora J.W."/>
            <person name="Turgeon B.G."/>
            <person name="de Wit P.J.G.M."/>
            <person name="Zhong S."/>
            <person name="Goodwin S.B."/>
            <person name="Grigoriev I.V."/>
        </authorList>
    </citation>
    <scope>NUCLEOTIDE SEQUENCE [LARGE SCALE GENOMIC DNA]</scope>
    <source>
        <strain evidence="3">NZE10 / CBS 128990</strain>
    </source>
</reference>
<evidence type="ECO:0000256" key="1">
    <source>
        <dbReference type="SAM" id="MobiDB-lite"/>
    </source>
</evidence>
<protein>
    <submittedName>
        <fullName evidence="2">Uncharacterized protein</fullName>
    </submittedName>
</protein>
<reference evidence="3" key="1">
    <citation type="journal article" date="2012" name="PLoS Genet.">
        <title>The genomes of the fungal plant pathogens Cladosporium fulvum and Dothistroma septosporum reveal adaptation to different hosts and lifestyles but also signatures of common ancestry.</title>
        <authorList>
            <person name="de Wit P.J.G.M."/>
            <person name="van der Burgt A."/>
            <person name="Oekmen B."/>
            <person name="Stergiopoulos I."/>
            <person name="Abd-Elsalam K.A."/>
            <person name="Aerts A.L."/>
            <person name="Bahkali A.H."/>
            <person name="Beenen H.G."/>
            <person name="Chettri P."/>
            <person name="Cox M.P."/>
            <person name="Datema E."/>
            <person name="de Vries R.P."/>
            <person name="Dhillon B."/>
            <person name="Ganley A.R."/>
            <person name="Griffiths S.A."/>
            <person name="Guo Y."/>
            <person name="Hamelin R.C."/>
            <person name="Henrissat B."/>
            <person name="Kabir M.S."/>
            <person name="Jashni M.K."/>
            <person name="Kema G."/>
            <person name="Klaubauf S."/>
            <person name="Lapidus A."/>
            <person name="Levasseur A."/>
            <person name="Lindquist E."/>
            <person name="Mehrabi R."/>
            <person name="Ohm R.A."/>
            <person name="Owen T.J."/>
            <person name="Salamov A."/>
            <person name="Schwelm A."/>
            <person name="Schijlen E."/>
            <person name="Sun H."/>
            <person name="van den Burg H.A."/>
            <person name="van Ham R.C.H.J."/>
            <person name="Zhang S."/>
            <person name="Goodwin S.B."/>
            <person name="Grigoriev I.V."/>
            <person name="Collemare J."/>
            <person name="Bradshaw R.E."/>
        </authorList>
    </citation>
    <scope>NUCLEOTIDE SEQUENCE [LARGE SCALE GENOMIC DNA]</scope>
    <source>
        <strain evidence="3">NZE10 / CBS 128990</strain>
    </source>
</reference>
<dbReference type="Proteomes" id="UP000016933">
    <property type="component" value="Unassembled WGS sequence"/>
</dbReference>
<feature type="compositionally biased region" description="Polar residues" evidence="1">
    <location>
        <begin position="106"/>
        <end position="132"/>
    </location>
</feature>
<feature type="compositionally biased region" description="Polar residues" evidence="1">
    <location>
        <begin position="280"/>
        <end position="293"/>
    </location>
</feature>
<gene>
    <name evidence="2" type="ORF">DOTSEDRAFT_59280</name>
</gene>
<dbReference type="OrthoDB" id="5425130at2759"/>
<dbReference type="EMBL" id="KB446535">
    <property type="protein sequence ID" value="EME50154.1"/>
    <property type="molecule type" value="Genomic_DNA"/>
</dbReference>
<dbReference type="AlphaFoldDB" id="N1Q5C0"/>
<evidence type="ECO:0000313" key="2">
    <source>
        <dbReference type="EMBL" id="EME50154.1"/>
    </source>
</evidence>
<organism evidence="2 3">
    <name type="scientific">Dothistroma septosporum (strain NZE10 / CBS 128990)</name>
    <name type="common">Red band needle blight fungus</name>
    <name type="synonym">Mycosphaerella pini</name>
    <dbReference type="NCBI Taxonomy" id="675120"/>
    <lineage>
        <taxon>Eukaryota</taxon>
        <taxon>Fungi</taxon>
        <taxon>Dikarya</taxon>
        <taxon>Ascomycota</taxon>
        <taxon>Pezizomycotina</taxon>
        <taxon>Dothideomycetes</taxon>
        <taxon>Dothideomycetidae</taxon>
        <taxon>Mycosphaerellales</taxon>
        <taxon>Mycosphaerellaceae</taxon>
        <taxon>Dothistroma</taxon>
    </lineage>
</organism>
<feature type="region of interest" description="Disordered" evidence="1">
    <location>
        <begin position="61"/>
        <end position="293"/>
    </location>
</feature>
<dbReference type="HOGENOM" id="CLU_797000_0_0_1"/>
<feature type="region of interest" description="Disordered" evidence="1">
    <location>
        <begin position="26"/>
        <end position="47"/>
    </location>
</feature>
<feature type="compositionally biased region" description="Polar residues" evidence="1">
    <location>
        <begin position="178"/>
        <end position="187"/>
    </location>
</feature>